<sequence>MLQRLRATLTSRKTVIALLILIFASVLVGGIVPQRVATSAAELAVWRASHPRLLPWAERLGLFQLFSTPWFAALLLVASLSLALSTAEQCRSAWRRTFTGPGAGGGEVLELPAEALAAALRKRGYVLMSSGELARFVRHPWGYWGNFLLHGGIVLATAASLYIAVTQQRGALTLAEGTEVPPQALWSSEERGVLAPPFRRDFSVGLERLRIDLGAGRGTQQPTAELRFADASEGGGRRAVSINALLKHRGVTIYQTTSYGDAFRVEFTAPDGSVHREELQLPFPSAADQAGYANFRLPWLAAELSAKYYADAGYRTLTSSNPLLFLRLMEGKRELARVSLKTGESGTLGEVRVRLVQSVKWTKLIMVRIAGIEVIFLGFFVICLGAALNYFVVPREITAEKSPGGYRIGWRAARFPEFYADEYRDIIEEVRQQ</sequence>
<dbReference type="InterPro" id="IPR023494">
    <property type="entry name" value="Cyt_c_bgen_Ccs1/CcsB/ResB"/>
</dbReference>
<feature type="transmembrane region" description="Helical" evidence="6">
    <location>
        <begin position="143"/>
        <end position="165"/>
    </location>
</feature>
<evidence type="ECO:0000256" key="1">
    <source>
        <dbReference type="ARBA" id="ARBA00004141"/>
    </source>
</evidence>
<comment type="caution">
    <text evidence="8">The sequence shown here is derived from an EMBL/GenBank/DDBJ whole genome shotgun (WGS) entry which is preliminary data.</text>
</comment>
<organism evidence="8 9">
    <name type="scientific">Geomonas silvestris</name>
    <dbReference type="NCBI Taxonomy" id="2740184"/>
    <lineage>
        <taxon>Bacteria</taxon>
        <taxon>Pseudomonadati</taxon>
        <taxon>Thermodesulfobacteriota</taxon>
        <taxon>Desulfuromonadia</taxon>
        <taxon>Geobacterales</taxon>
        <taxon>Geobacteraceae</taxon>
        <taxon>Geomonas</taxon>
    </lineage>
</organism>
<feature type="transmembrane region" description="Helical" evidence="6">
    <location>
        <begin position="64"/>
        <end position="87"/>
    </location>
</feature>
<evidence type="ECO:0000256" key="2">
    <source>
        <dbReference type="ARBA" id="ARBA00022692"/>
    </source>
</evidence>
<evidence type="ECO:0000256" key="4">
    <source>
        <dbReference type="ARBA" id="ARBA00022989"/>
    </source>
</evidence>
<dbReference type="PANTHER" id="PTHR31566:SF0">
    <property type="entry name" value="CYTOCHROME C BIOGENESIS PROTEIN CCS1, CHLOROPLASTIC"/>
    <property type="match status" value="1"/>
</dbReference>
<accession>A0A6V8ML98</accession>
<dbReference type="AlphaFoldDB" id="A0A6V8ML98"/>
<dbReference type="Proteomes" id="UP000556026">
    <property type="component" value="Unassembled WGS sequence"/>
</dbReference>
<keyword evidence="2 6" id="KW-0812">Transmembrane</keyword>
<dbReference type="EMBL" id="BLXX01000009">
    <property type="protein sequence ID" value="GFO60523.1"/>
    <property type="molecule type" value="Genomic_DNA"/>
</dbReference>
<keyword evidence="5 6" id="KW-0472">Membrane</keyword>
<evidence type="ECO:0000259" key="7">
    <source>
        <dbReference type="Pfam" id="PF05140"/>
    </source>
</evidence>
<dbReference type="InterPro" id="IPR007816">
    <property type="entry name" value="ResB-like_domain"/>
</dbReference>
<protein>
    <submittedName>
        <fullName evidence="8">Cytochrome c biogenesis protein ResB</fullName>
    </submittedName>
</protein>
<reference evidence="9" key="1">
    <citation type="submission" date="2020-06" db="EMBL/GenBank/DDBJ databases">
        <title>Draft genomic sequence of Geomonas sp. Red330.</title>
        <authorList>
            <person name="Itoh H."/>
            <person name="Zhenxing X."/>
            <person name="Ushijima N."/>
            <person name="Masuda Y."/>
            <person name="Shiratori Y."/>
            <person name="Senoo K."/>
        </authorList>
    </citation>
    <scope>NUCLEOTIDE SEQUENCE [LARGE SCALE GENOMIC DNA]</scope>
    <source>
        <strain evidence="9">Red330</strain>
    </source>
</reference>
<dbReference type="Pfam" id="PF05140">
    <property type="entry name" value="ResB"/>
    <property type="match status" value="1"/>
</dbReference>
<evidence type="ECO:0000313" key="8">
    <source>
        <dbReference type="EMBL" id="GFO60523.1"/>
    </source>
</evidence>
<name>A0A6V8ML98_9BACT</name>
<keyword evidence="9" id="KW-1185">Reference proteome</keyword>
<dbReference type="GO" id="GO:0017004">
    <property type="term" value="P:cytochrome complex assembly"/>
    <property type="evidence" value="ECO:0007669"/>
    <property type="project" value="UniProtKB-KW"/>
</dbReference>
<evidence type="ECO:0000256" key="3">
    <source>
        <dbReference type="ARBA" id="ARBA00022748"/>
    </source>
</evidence>
<keyword evidence="4 6" id="KW-1133">Transmembrane helix</keyword>
<proteinExistence type="predicted"/>
<dbReference type="PANTHER" id="PTHR31566">
    <property type="entry name" value="CYTOCHROME C BIOGENESIS PROTEIN CCS1, CHLOROPLASTIC"/>
    <property type="match status" value="1"/>
</dbReference>
<gene>
    <name evidence="8" type="ORF">GMST_28480</name>
</gene>
<keyword evidence="3" id="KW-0201">Cytochrome c-type biogenesis</keyword>
<feature type="domain" description="ResB-like" evidence="7">
    <location>
        <begin position="14"/>
        <end position="395"/>
    </location>
</feature>
<evidence type="ECO:0000313" key="9">
    <source>
        <dbReference type="Proteomes" id="UP000556026"/>
    </source>
</evidence>
<comment type="subcellular location">
    <subcellularLocation>
        <location evidence="1">Membrane</location>
        <topology evidence="1">Multi-pass membrane protein</topology>
    </subcellularLocation>
</comment>
<feature type="transmembrane region" description="Helical" evidence="6">
    <location>
        <begin position="374"/>
        <end position="393"/>
    </location>
</feature>
<dbReference type="RefSeq" id="WP_246399644.1">
    <property type="nucleotide sequence ID" value="NZ_BLXX01000009.1"/>
</dbReference>
<evidence type="ECO:0000256" key="5">
    <source>
        <dbReference type="ARBA" id="ARBA00023136"/>
    </source>
</evidence>
<evidence type="ECO:0000256" key="6">
    <source>
        <dbReference type="SAM" id="Phobius"/>
    </source>
</evidence>
<dbReference type="GO" id="GO:0016020">
    <property type="term" value="C:membrane"/>
    <property type="evidence" value="ECO:0007669"/>
    <property type="project" value="UniProtKB-SubCell"/>
</dbReference>